<dbReference type="Proteomes" id="UP000274850">
    <property type="component" value="Segment"/>
</dbReference>
<dbReference type="EMBL" id="LT907979">
    <property type="protein sequence ID" value="SOB74342.1"/>
    <property type="molecule type" value="Genomic_DNA"/>
</dbReference>
<keyword evidence="2" id="KW-1185">Reference proteome</keyword>
<gene>
    <name evidence="1" type="ORF">BQ9231_00459</name>
</gene>
<accession>A0A285PYQ9</accession>
<reference evidence="1" key="1">
    <citation type="submission" date="2017-08" db="EMBL/GenBank/DDBJ databases">
        <authorList>
            <person name="de Groot N.N."/>
        </authorList>
    </citation>
    <scope>NUCLEOTIDE SEQUENCE</scope>
</reference>
<evidence type="ECO:0000313" key="2">
    <source>
        <dbReference type="Proteomes" id="UP000274850"/>
    </source>
</evidence>
<protein>
    <submittedName>
        <fullName evidence="1">Uncharacterized protein</fullName>
    </submittedName>
</protein>
<name>A0A285PYQ9_9VIRU</name>
<organism evidence="1">
    <name type="scientific">Cedratvirus lausannensis</name>
    <dbReference type="NCBI Taxonomy" id="2023205"/>
    <lineage>
        <taxon>Viruses</taxon>
        <taxon>Pithoviruses</taxon>
        <taxon>Orthocedratvirinae</taxon>
        <taxon>Alphacedratvirus</taxon>
        <taxon>Alphacedratvirus francolausannense</taxon>
    </lineage>
</organism>
<proteinExistence type="predicted"/>
<evidence type="ECO:0000313" key="1">
    <source>
        <dbReference type="EMBL" id="SOB74342.1"/>
    </source>
</evidence>
<sequence length="387" mass="44992">MAASKKRSLGFSSNDSSLYSTVLHRYTYEEIRNLCFTEGSTFGSAFDCEWKIWRDKAVADFNISPQFFDLVRVLSGPQRYLQIAGYIKLTPLSGVRVYQDTGVVEGVYEALAGFREAIFRRDPEMLLWFANRVKPEQEEELRKRPYSTWDKKKEALDLIQEWANEEKEDEPSYPPLEGVYDIAYLALVLEKGRLDILDEIIHRYFTLPEGFSITRDIPYTPFWELEKNPAIYDLPLQETSDEDFVFLIEPILGSGDTRIADFFRSIFRDRDFNTIIRGGFFSGYGSLRYHHKPEEAYGMDLRFLNKESYAGGGLGYDYMIESLLYALGHDEHPEDNNWLDEYIGDIPYITTLLVSVPYKRETLEELVNIPGLDILYPLTIAILREYL</sequence>